<dbReference type="EMBL" id="SOBT01000008">
    <property type="protein sequence ID" value="TDU32018.1"/>
    <property type="molecule type" value="Genomic_DNA"/>
</dbReference>
<evidence type="ECO:0000313" key="5">
    <source>
        <dbReference type="Proteomes" id="UP000295341"/>
    </source>
</evidence>
<organism evidence="4 5">
    <name type="scientific">Panacagrimonas perspica</name>
    <dbReference type="NCBI Taxonomy" id="381431"/>
    <lineage>
        <taxon>Bacteria</taxon>
        <taxon>Pseudomonadati</taxon>
        <taxon>Pseudomonadota</taxon>
        <taxon>Gammaproteobacteria</taxon>
        <taxon>Nevskiales</taxon>
        <taxon>Nevskiaceae</taxon>
        <taxon>Panacagrimonas</taxon>
    </lineage>
</organism>
<dbReference type="Pfam" id="PF00578">
    <property type="entry name" value="AhpC-TSA"/>
    <property type="match status" value="1"/>
</dbReference>
<reference evidence="4 5" key="1">
    <citation type="submission" date="2019-03" db="EMBL/GenBank/DDBJ databases">
        <title>Genomic Encyclopedia of Type Strains, Phase IV (KMG-IV): sequencing the most valuable type-strain genomes for metagenomic binning, comparative biology and taxonomic classification.</title>
        <authorList>
            <person name="Goeker M."/>
        </authorList>
    </citation>
    <scope>NUCLEOTIDE SEQUENCE [LARGE SCALE GENOMIC DNA]</scope>
    <source>
        <strain evidence="4 5">DSM 26377</strain>
    </source>
</reference>
<dbReference type="GO" id="GO:0016853">
    <property type="term" value="F:isomerase activity"/>
    <property type="evidence" value="ECO:0007669"/>
    <property type="project" value="UniProtKB-KW"/>
</dbReference>
<feature type="chain" id="PRO_5030099609" evidence="2">
    <location>
        <begin position="24"/>
        <end position="167"/>
    </location>
</feature>
<dbReference type="GO" id="GO:0016209">
    <property type="term" value="F:antioxidant activity"/>
    <property type="evidence" value="ECO:0007669"/>
    <property type="project" value="InterPro"/>
</dbReference>
<dbReference type="PROSITE" id="PS00194">
    <property type="entry name" value="THIOREDOXIN_1"/>
    <property type="match status" value="1"/>
</dbReference>
<evidence type="ECO:0000313" key="4">
    <source>
        <dbReference type="EMBL" id="TDU32018.1"/>
    </source>
</evidence>
<dbReference type="PANTHER" id="PTHR42852">
    <property type="entry name" value="THIOL:DISULFIDE INTERCHANGE PROTEIN DSBE"/>
    <property type="match status" value="1"/>
</dbReference>
<dbReference type="AlphaFoldDB" id="A0A4R7PD68"/>
<dbReference type="SUPFAM" id="SSF52833">
    <property type="entry name" value="Thioredoxin-like"/>
    <property type="match status" value="1"/>
</dbReference>
<proteinExistence type="predicted"/>
<dbReference type="InterPro" id="IPR013766">
    <property type="entry name" value="Thioredoxin_domain"/>
</dbReference>
<dbReference type="InterPro" id="IPR017937">
    <property type="entry name" value="Thioredoxin_CS"/>
</dbReference>
<dbReference type="InterPro" id="IPR050553">
    <property type="entry name" value="Thioredoxin_ResA/DsbE_sf"/>
</dbReference>
<protein>
    <submittedName>
        <fullName evidence="4">Thiol-disulfide isomerase/thioredoxin</fullName>
    </submittedName>
</protein>
<dbReference type="RefSeq" id="WP_246051539.1">
    <property type="nucleotide sequence ID" value="NZ_MWIN01000004.1"/>
</dbReference>
<gene>
    <name evidence="4" type="ORF">DFR24_1406</name>
</gene>
<sequence>MHRLRVILTLMIGLLVCTPQAPASADMTGKPAPDFALRSLDGKNRRLSEMRGEVVMINFWATWCGPCREEMPLLDRIYQQYQPVGFQVLGVNVDEAGGRAAEMAKTLGVSFPVLFDDDKSVSKLYDIGSMPMTVLIARDGTVRYLHKGYQPGVERDYLDQIRLLLKD</sequence>
<dbReference type="PROSITE" id="PS51352">
    <property type="entry name" value="THIOREDOXIN_2"/>
    <property type="match status" value="1"/>
</dbReference>
<name>A0A4R7PD68_9GAMM</name>
<feature type="domain" description="Thioredoxin" evidence="3">
    <location>
        <begin position="26"/>
        <end position="166"/>
    </location>
</feature>
<evidence type="ECO:0000256" key="1">
    <source>
        <dbReference type="ARBA" id="ARBA00023284"/>
    </source>
</evidence>
<keyword evidence="4" id="KW-0413">Isomerase</keyword>
<dbReference type="InterPro" id="IPR000866">
    <property type="entry name" value="AhpC/TSA"/>
</dbReference>
<evidence type="ECO:0000256" key="2">
    <source>
        <dbReference type="SAM" id="SignalP"/>
    </source>
</evidence>
<dbReference type="Proteomes" id="UP000295341">
    <property type="component" value="Unassembled WGS sequence"/>
</dbReference>
<evidence type="ECO:0000259" key="3">
    <source>
        <dbReference type="PROSITE" id="PS51352"/>
    </source>
</evidence>
<keyword evidence="1" id="KW-0676">Redox-active center</keyword>
<accession>A0A4R7PD68</accession>
<comment type="caution">
    <text evidence="4">The sequence shown here is derived from an EMBL/GenBank/DDBJ whole genome shotgun (WGS) entry which is preliminary data.</text>
</comment>
<feature type="signal peptide" evidence="2">
    <location>
        <begin position="1"/>
        <end position="23"/>
    </location>
</feature>
<dbReference type="GO" id="GO:0015036">
    <property type="term" value="F:disulfide oxidoreductase activity"/>
    <property type="evidence" value="ECO:0007669"/>
    <property type="project" value="UniProtKB-ARBA"/>
</dbReference>
<dbReference type="InterPro" id="IPR036249">
    <property type="entry name" value="Thioredoxin-like_sf"/>
</dbReference>
<keyword evidence="2" id="KW-0732">Signal</keyword>
<dbReference type="Gene3D" id="3.40.30.10">
    <property type="entry name" value="Glutaredoxin"/>
    <property type="match status" value="1"/>
</dbReference>
<keyword evidence="5" id="KW-1185">Reference proteome</keyword>
<dbReference type="CDD" id="cd02966">
    <property type="entry name" value="TlpA_like_family"/>
    <property type="match status" value="1"/>
</dbReference>
<dbReference type="PANTHER" id="PTHR42852:SF13">
    <property type="entry name" value="PROTEIN DIPZ"/>
    <property type="match status" value="1"/>
</dbReference>